<dbReference type="Pfam" id="PF00437">
    <property type="entry name" value="T2SSE"/>
    <property type="match status" value="1"/>
</dbReference>
<keyword evidence="4" id="KW-1185">Reference proteome</keyword>
<dbReference type="InterPro" id="IPR001482">
    <property type="entry name" value="T2SS/T4SS_dom"/>
</dbReference>
<comment type="similarity">
    <text evidence="1">Belongs to the GSP E family.</text>
</comment>
<dbReference type="OrthoDB" id="5790493at2"/>
<dbReference type="Proteomes" id="UP000636949">
    <property type="component" value="Unassembled WGS sequence"/>
</dbReference>
<protein>
    <submittedName>
        <fullName evidence="3">Dot/Icm secretion system ATPase DotB</fullName>
    </submittedName>
</protein>
<name>A0A8J2Z353_9GAMM</name>
<evidence type="ECO:0000313" key="4">
    <source>
        <dbReference type="Proteomes" id="UP000636949"/>
    </source>
</evidence>
<sequence>MHASLMSEAKTQDQAGSDSMSEFELQQYEITHKDKFDALIAHYTNLGVSDFMIGSRRAIKVKLHGHNAAVTTFSVTETQVSQIAEMIYGGKGLSAELFGKGLPCSYTFRYNHQKYRYRVNIVREYNGVFIVMRPIDSMPPKCSDLGIEKEIIQAYVKLLTSNNNEIKGTCLLFAGETGSGKSSSIAALNRYIFEESSLRQQGLNFYTAESPIEYLYTEIDEGNSVIAQLEVPKNVSTFPGAIYEFLRMAPDVIMVGETRDYETLDGMIKASETGHVGITTIHANSVSQVVNRMLGMIPDHLRTQGEIKKVLSLLGIVVFQKLLRRKAVDASQKRGGRVAVREYLIFTEEVQNYLLDHMDDLTRATQYCVETYGRSYQQHFNQLAERGVIDVHH</sequence>
<dbReference type="InterPro" id="IPR027417">
    <property type="entry name" value="P-loop_NTPase"/>
</dbReference>
<evidence type="ECO:0000259" key="2">
    <source>
        <dbReference type="Pfam" id="PF00437"/>
    </source>
</evidence>
<comment type="caution">
    <text evidence="3">The sequence shown here is derived from an EMBL/GenBank/DDBJ whole genome shotgun (WGS) entry which is preliminary data.</text>
</comment>
<feature type="domain" description="Bacterial type II secretion system protein E" evidence="2">
    <location>
        <begin position="108"/>
        <end position="356"/>
    </location>
</feature>
<dbReference type="SUPFAM" id="SSF52540">
    <property type="entry name" value="P-loop containing nucleoside triphosphate hydrolases"/>
    <property type="match status" value="1"/>
</dbReference>
<dbReference type="GO" id="GO:0016887">
    <property type="term" value="F:ATP hydrolysis activity"/>
    <property type="evidence" value="ECO:0007669"/>
    <property type="project" value="InterPro"/>
</dbReference>
<dbReference type="PANTHER" id="PTHR30486:SF6">
    <property type="entry name" value="TYPE IV PILUS RETRACTATION ATPASE PILT"/>
    <property type="match status" value="1"/>
</dbReference>
<dbReference type="Gene3D" id="3.30.450.90">
    <property type="match status" value="1"/>
</dbReference>
<organism evidence="3 4">
    <name type="scientific">Cysteiniphilum litorale</name>
    <dbReference type="NCBI Taxonomy" id="2056700"/>
    <lineage>
        <taxon>Bacteria</taxon>
        <taxon>Pseudomonadati</taxon>
        <taxon>Pseudomonadota</taxon>
        <taxon>Gammaproteobacteria</taxon>
        <taxon>Thiotrichales</taxon>
        <taxon>Fastidiosibacteraceae</taxon>
        <taxon>Cysteiniphilum</taxon>
    </lineage>
</organism>
<evidence type="ECO:0000256" key="1">
    <source>
        <dbReference type="ARBA" id="ARBA00006611"/>
    </source>
</evidence>
<reference evidence="3" key="2">
    <citation type="submission" date="2020-09" db="EMBL/GenBank/DDBJ databases">
        <authorList>
            <person name="Sun Q."/>
            <person name="Zhou Y."/>
        </authorList>
    </citation>
    <scope>NUCLEOTIDE SEQUENCE</scope>
    <source>
        <strain evidence="3">CGMCC 1.15758</strain>
    </source>
</reference>
<gene>
    <name evidence="3" type="primary">dotB</name>
    <name evidence="3" type="ORF">GCM10010995_06980</name>
</gene>
<accession>A0A8J2Z353</accession>
<dbReference type="InterPro" id="IPR050921">
    <property type="entry name" value="T4SS_GSP_E_ATPase"/>
</dbReference>
<dbReference type="Gene3D" id="3.40.50.300">
    <property type="entry name" value="P-loop containing nucleotide triphosphate hydrolases"/>
    <property type="match status" value="1"/>
</dbReference>
<dbReference type="EMBL" id="BMJS01000005">
    <property type="protein sequence ID" value="GGF92400.1"/>
    <property type="molecule type" value="Genomic_DNA"/>
</dbReference>
<evidence type="ECO:0000313" key="3">
    <source>
        <dbReference type="EMBL" id="GGF92400.1"/>
    </source>
</evidence>
<dbReference type="AlphaFoldDB" id="A0A8J2Z353"/>
<dbReference type="PANTHER" id="PTHR30486">
    <property type="entry name" value="TWITCHING MOTILITY PROTEIN PILT"/>
    <property type="match status" value="1"/>
</dbReference>
<proteinExistence type="inferred from homology"/>
<reference evidence="3" key="1">
    <citation type="journal article" date="2014" name="Int. J. Syst. Evol. Microbiol.">
        <title>Complete genome sequence of Corynebacterium casei LMG S-19264T (=DSM 44701T), isolated from a smear-ripened cheese.</title>
        <authorList>
            <consortium name="US DOE Joint Genome Institute (JGI-PGF)"/>
            <person name="Walter F."/>
            <person name="Albersmeier A."/>
            <person name="Kalinowski J."/>
            <person name="Ruckert C."/>
        </authorList>
    </citation>
    <scope>NUCLEOTIDE SEQUENCE</scope>
    <source>
        <strain evidence="3">CGMCC 1.15758</strain>
    </source>
</reference>
<dbReference type="RefSeq" id="WP_117002064.1">
    <property type="nucleotide sequence ID" value="NZ_BMJS01000005.1"/>
</dbReference>